<dbReference type="SMART" id="SM00278">
    <property type="entry name" value="HhH1"/>
    <property type="match status" value="3"/>
</dbReference>
<feature type="binding site" evidence="11">
    <location>
        <position position="447"/>
    </location>
    <ligand>
        <name>Zn(2+)</name>
        <dbReference type="ChEBI" id="CHEBI:29105"/>
    </ligand>
</feature>
<dbReference type="CDD" id="cd00114">
    <property type="entry name" value="LIGANc"/>
    <property type="match status" value="1"/>
</dbReference>
<feature type="binding site" evidence="11">
    <location>
        <position position="306"/>
    </location>
    <ligand>
        <name>NAD(+)</name>
        <dbReference type="ChEBI" id="CHEBI:57540"/>
    </ligand>
</feature>
<comment type="similarity">
    <text evidence="11">Belongs to the NAD-dependent DNA ligase family. LigA subfamily.</text>
</comment>
<evidence type="ECO:0000256" key="8">
    <source>
        <dbReference type="ARBA" id="ARBA00023027"/>
    </source>
</evidence>
<dbReference type="InterPro" id="IPR018239">
    <property type="entry name" value="DNA_ligase_AS"/>
</dbReference>
<dbReference type="SMART" id="SM00292">
    <property type="entry name" value="BRCT"/>
    <property type="match status" value="1"/>
</dbReference>
<dbReference type="Proteomes" id="UP000503251">
    <property type="component" value="Chromosome"/>
</dbReference>
<dbReference type="Pfam" id="PF01653">
    <property type="entry name" value="DNA_ligase_aden"/>
    <property type="match status" value="1"/>
</dbReference>
<dbReference type="InterPro" id="IPR013840">
    <property type="entry name" value="DNAligase_N"/>
</dbReference>
<dbReference type="GO" id="GO:0003911">
    <property type="term" value="F:DNA ligase (NAD+) activity"/>
    <property type="evidence" value="ECO:0007669"/>
    <property type="project" value="UniProtKB-EC"/>
</dbReference>
<dbReference type="RefSeq" id="WP_171266703.1">
    <property type="nucleotide sequence ID" value="NZ_CP039543.1"/>
</dbReference>
<dbReference type="Gene3D" id="3.40.50.10190">
    <property type="entry name" value="BRCT domain"/>
    <property type="match status" value="1"/>
</dbReference>
<dbReference type="SUPFAM" id="SSF47781">
    <property type="entry name" value="RuvA domain 2-like"/>
    <property type="match status" value="1"/>
</dbReference>
<dbReference type="InterPro" id="IPR012340">
    <property type="entry name" value="NA-bd_OB-fold"/>
</dbReference>
<dbReference type="Pfam" id="PF03120">
    <property type="entry name" value="OB_DNA_ligase"/>
    <property type="match status" value="1"/>
</dbReference>
<accession>A0ABX6ND56</accession>
<evidence type="ECO:0000256" key="7">
    <source>
        <dbReference type="ARBA" id="ARBA00022842"/>
    </source>
</evidence>
<feature type="binding site" evidence="11">
    <location>
        <position position="442"/>
    </location>
    <ligand>
        <name>Zn(2+)</name>
        <dbReference type="ChEBI" id="CHEBI:29105"/>
    </ligand>
</feature>
<dbReference type="InterPro" id="IPR010994">
    <property type="entry name" value="RuvA_2-like"/>
</dbReference>
<keyword evidence="7 11" id="KW-0460">Magnesium</keyword>
<dbReference type="InterPro" id="IPR001357">
    <property type="entry name" value="BRCT_dom"/>
</dbReference>
<keyword evidence="8 11" id="KW-0520">NAD</keyword>
<dbReference type="Gene3D" id="3.30.470.30">
    <property type="entry name" value="DNA ligase/mRNA capping enzyme"/>
    <property type="match status" value="1"/>
</dbReference>
<evidence type="ECO:0000256" key="10">
    <source>
        <dbReference type="ARBA" id="ARBA00034005"/>
    </source>
</evidence>
<feature type="binding site" evidence="11">
    <location>
        <position position="184"/>
    </location>
    <ligand>
        <name>NAD(+)</name>
        <dbReference type="ChEBI" id="CHEBI:57540"/>
    </ligand>
</feature>
<keyword evidence="11" id="KW-0464">Manganese</keyword>
<evidence type="ECO:0000256" key="5">
    <source>
        <dbReference type="ARBA" id="ARBA00022763"/>
    </source>
</evidence>
<dbReference type="InterPro" id="IPR036420">
    <property type="entry name" value="BRCT_dom_sf"/>
</dbReference>
<evidence type="ECO:0000256" key="12">
    <source>
        <dbReference type="RuleBase" id="RU000618"/>
    </source>
</evidence>
<comment type="function">
    <text evidence="1 11">DNA ligase that catalyzes the formation of phosphodiester linkages between 5'-phosphoryl and 3'-hydroxyl groups in double-stranded DNA using NAD as a coenzyme and as the energy source for the reaction. It is essential for DNA replication and repair of damaged DNA.</text>
</comment>
<feature type="binding site" evidence="11">
    <location>
        <begin position="87"/>
        <end position="88"/>
    </location>
    <ligand>
        <name>NAD(+)</name>
        <dbReference type="ChEBI" id="CHEBI:57540"/>
    </ligand>
</feature>
<dbReference type="SUPFAM" id="SSF50249">
    <property type="entry name" value="Nucleic acid-binding proteins"/>
    <property type="match status" value="1"/>
</dbReference>
<dbReference type="SUPFAM" id="SSF52113">
    <property type="entry name" value="BRCT domain"/>
    <property type="match status" value="1"/>
</dbReference>
<evidence type="ECO:0000313" key="14">
    <source>
        <dbReference type="EMBL" id="QJT08271.1"/>
    </source>
</evidence>
<evidence type="ECO:0000256" key="4">
    <source>
        <dbReference type="ARBA" id="ARBA00022723"/>
    </source>
</evidence>
<evidence type="ECO:0000259" key="13">
    <source>
        <dbReference type="PROSITE" id="PS50172"/>
    </source>
</evidence>
<dbReference type="CDD" id="cd17748">
    <property type="entry name" value="BRCT_DNA_ligase_like"/>
    <property type="match status" value="1"/>
</dbReference>
<dbReference type="HAMAP" id="MF_01588">
    <property type="entry name" value="DNA_ligase_A"/>
    <property type="match status" value="1"/>
</dbReference>
<dbReference type="Pfam" id="PF14520">
    <property type="entry name" value="HHH_5"/>
    <property type="match status" value="1"/>
</dbReference>
<keyword evidence="3 11" id="KW-0235">DNA replication</keyword>
<evidence type="ECO:0000256" key="2">
    <source>
        <dbReference type="ARBA" id="ARBA00022598"/>
    </source>
</evidence>
<feature type="binding site" evidence="11">
    <location>
        <position position="424"/>
    </location>
    <ligand>
        <name>Zn(2+)</name>
        <dbReference type="ChEBI" id="CHEBI:29105"/>
    </ligand>
</feature>
<dbReference type="InterPro" id="IPR004150">
    <property type="entry name" value="NAD_DNA_ligase_OB"/>
</dbReference>
<dbReference type="PROSITE" id="PS50172">
    <property type="entry name" value="BRCT"/>
    <property type="match status" value="1"/>
</dbReference>
<dbReference type="NCBIfam" id="NF005932">
    <property type="entry name" value="PRK07956.1"/>
    <property type="match status" value="1"/>
</dbReference>
<feature type="binding site" evidence="11">
    <location>
        <position position="144"/>
    </location>
    <ligand>
        <name>NAD(+)</name>
        <dbReference type="ChEBI" id="CHEBI:57540"/>
    </ligand>
</feature>
<dbReference type="PROSITE" id="PS01055">
    <property type="entry name" value="DNA_LIGASE_N1"/>
    <property type="match status" value="1"/>
</dbReference>
<keyword evidence="9 11" id="KW-0234">DNA repair</keyword>
<dbReference type="Pfam" id="PF12826">
    <property type="entry name" value="HHH_2"/>
    <property type="match status" value="1"/>
</dbReference>
<feature type="binding site" evidence="11">
    <location>
        <position position="427"/>
    </location>
    <ligand>
        <name>Zn(2+)</name>
        <dbReference type="ChEBI" id="CHEBI:29105"/>
    </ligand>
</feature>
<comment type="catalytic activity">
    <reaction evidence="10 11 12">
        <text>NAD(+) + (deoxyribonucleotide)n-3'-hydroxyl + 5'-phospho-(deoxyribonucleotide)m = (deoxyribonucleotide)n+m + AMP + beta-nicotinamide D-nucleotide.</text>
        <dbReference type="EC" id="6.5.1.2"/>
    </reaction>
</comment>
<dbReference type="EC" id="6.5.1.2" evidence="11 12"/>
<keyword evidence="6 11" id="KW-0862">Zinc</keyword>
<dbReference type="Gene3D" id="2.40.50.140">
    <property type="entry name" value="Nucleic acid-binding proteins"/>
    <property type="match status" value="1"/>
</dbReference>
<dbReference type="InterPro" id="IPR013839">
    <property type="entry name" value="DNAligase_adenylation"/>
</dbReference>
<sequence length="696" mass="76617">MTEERTANDLQERVQELRRQIAENDRLYYVLDAPVLSDPEYDALFAELKQLEAEHPELDDPNSPTKRVGGAPLDSFEQYTHALPMFSLDNGFSVEDFRNFVDRLGRLLPGVDTSALPFWVDPKMDGLATEVVYENGQLTVGATRGDGEVGENVTENVRTVRNLPLALHFREDMPAPTVLDVRGEMLMDRKEFEAMNARQLEEGGKVFANPRNAAAGSLRQLDSRITAQRPLKFIAYGVGRVEWPAGVTAPDWSTQEKLMLGLAEYGFTIPPRCRLCSTPAEVEDAYAELSEARESLPFEIDGTVAKLNDRSMQDALGATARAPRWALALKFPAYQGVTTLKDIRVQVGRTGALTPVAILEPVSLAGVTVSRATLHNEDEIRAKELMIGDQVVVQRAGDVIPEVVRPLKDKRTGAEKEFVFPKYCPECGAEAVRLPGEAAWRCPNIACPAVRKQRLIYFVSKAGLDMEGLGRKWVEQFVDSGMVKSPADLFSLEKNELVKMDRMGEILAEKIIDSIEASKEAPMRRLIAALGIRLVGEQTARTLATYYRNMDALMAEASRELANGEADPLQELPDIGPEVAASLRAFFTNTSNHELLERLREVGLWPETDLPEPSQAPSEGPLAGKKVLVTGAVPGLTRDEAKQAVLDAGGEAASSVSKNLDMIVVGEKPGQSKLDKAEKLEIPRLSADEFLRLIGK</sequence>
<dbReference type="Gene3D" id="1.10.150.20">
    <property type="entry name" value="5' to 3' exonuclease, C-terminal subdomain"/>
    <property type="match status" value="2"/>
</dbReference>
<dbReference type="PANTHER" id="PTHR23389:SF9">
    <property type="entry name" value="DNA LIGASE"/>
    <property type="match status" value="1"/>
</dbReference>
<protein>
    <recommendedName>
        <fullName evidence="11 12">DNA ligase</fullName>
        <ecNumber evidence="11 12">6.5.1.2</ecNumber>
    </recommendedName>
    <alternativeName>
        <fullName evidence="11">Polydeoxyribonucleotide synthase [NAD(+)]</fullName>
    </alternativeName>
</protein>
<comment type="cofactor">
    <cofactor evidence="11">
        <name>Mg(2+)</name>
        <dbReference type="ChEBI" id="CHEBI:18420"/>
    </cofactor>
    <cofactor evidence="11">
        <name>Mn(2+)</name>
        <dbReference type="ChEBI" id="CHEBI:29035"/>
    </cofactor>
</comment>
<feature type="active site" description="N6-AMP-lysine intermediate" evidence="11">
    <location>
        <position position="123"/>
    </location>
</feature>
<dbReference type="PIRSF" id="PIRSF001604">
    <property type="entry name" value="LigA"/>
    <property type="match status" value="1"/>
</dbReference>
<gene>
    <name evidence="11 14" type="primary">ligA</name>
    <name evidence="14" type="ORF">E8L03_04720</name>
</gene>
<dbReference type="SMART" id="SM00532">
    <property type="entry name" value="LIGANc"/>
    <property type="match status" value="1"/>
</dbReference>
<dbReference type="NCBIfam" id="TIGR00575">
    <property type="entry name" value="dnlj"/>
    <property type="match status" value="1"/>
</dbReference>
<evidence type="ECO:0000313" key="15">
    <source>
        <dbReference type="Proteomes" id="UP000503251"/>
    </source>
</evidence>
<dbReference type="Gene3D" id="6.20.10.30">
    <property type="match status" value="1"/>
</dbReference>
<dbReference type="PROSITE" id="PS01056">
    <property type="entry name" value="DNA_LIGASE_N2"/>
    <property type="match status" value="1"/>
</dbReference>
<keyword evidence="4 11" id="KW-0479">Metal-binding</keyword>
<name>A0ABX6ND56_9BACT</name>
<dbReference type="InterPro" id="IPR041663">
    <property type="entry name" value="DisA/LigA_HHH"/>
</dbReference>
<evidence type="ECO:0000256" key="3">
    <source>
        <dbReference type="ARBA" id="ARBA00022705"/>
    </source>
</evidence>
<keyword evidence="2 11" id="KW-0436">Ligase</keyword>
<feature type="binding site" evidence="11">
    <location>
        <begin position="38"/>
        <end position="42"/>
    </location>
    <ligand>
        <name>NAD(+)</name>
        <dbReference type="ChEBI" id="CHEBI:57540"/>
    </ligand>
</feature>
<dbReference type="InterPro" id="IPR033136">
    <property type="entry name" value="DNA_ligase_CS"/>
</dbReference>
<keyword evidence="5 11" id="KW-0227">DNA damage</keyword>
<dbReference type="EMBL" id="CP039543">
    <property type="protein sequence ID" value="QJT08271.1"/>
    <property type="molecule type" value="Genomic_DNA"/>
</dbReference>
<evidence type="ECO:0000256" key="11">
    <source>
        <dbReference type="HAMAP-Rule" id="MF_01588"/>
    </source>
</evidence>
<organism evidence="14 15">
    <name type="scientific">Oceanidesulfovibrio marinus</name>
    <dbReference type="NCBI Taxonomy" id="370038"/>
    <lineage>
        <taxon>Bacteria</taxon>
        <taxon>Pseudomonadati</taxon>
        <taxon>Thermodesulfobacteriota</taxon>
        <taxon>Desulfovibrionia</taxon>
        <taxon>Desulfovibrionales</taxon>
        <taxon>Desulfovibrionaceae</taxon>
        <taxon>Oceanidesulfovibrio</taxon>
    </lineage>
</organism>
<evidence type="ECO:0000256" key="1">
    <source>
        <dbReference type="ARBA" id="ARBA00004067"/>
    </source>
</evidence>
<feature type="binding site" evidence="11">
    <location>
        <position position="330"/>
    </location>
    <ligand>
        <name>NAD(+)</name>
        <dbReference type="ChEBI" id="CHEBI:57540"/>
    </ligand>
</feature>
<dbReference type="Pfam" id="PF22745">
    <property type="entry name" value="Nlig-Ia"/>
    <property type="match status" value="1"/>
</dbReference>
<dbReference type="PANTHER" id="PTHR23389">
    <property type="entry name" value="CHROMOSOME TRANSMISSION FIDELITY FACTOR 18"/>
    <property type="match status" value="1"/>
</dbReference>
<dbReference type="InterPro" id="IPR004149">
    <property type="entry name" value="Znf_DNAligase_C4"/>
</dbReference>
<evidence type="ECO:0000256" key="6">
    <source>
        <dbReference type="ARBA" id="ARBA00022833"/>
    </source>
</evidence>
<dbReference type="SUPFAM" id="SSF56091">
    <property type="entry name" value="DNA ligase/mRNA capping enzyme, catalytic domain"/>
    <property type="match status" value="1"/>
</dbReference>
<proteinExistence type="inferred from homology"/>
<feature type="binding site" evidence="11">
    <location>
        <position position="121"/>
    </location>
    <ligand>
        <name>NAD(+)</name>
        <dbReference type="ChEBI" id="CHEBI:57540"/>
    </ligand>
</feature>
<dbReference type="Pfam" id="PF03119">
    <property type="entry name" value="DNA_ligase_ZBD"/>
    <property type="match status" value="1"/>
</dbReference>
<dbReference type="InterPro" id="IPR001679">
    <property type="entry name" value="DNA_ligase"/>
</dbReference>
<evidence type="ECO:0000256" key="9">
    <source>
        <dbReference type="ARBA" id="ARBA00023204"/>
    </source>
</evidence>
<reference evidence="14 15" key="1">
    <citation type="submission" date="2019-04" db="EMBL/GenBank/DDBJ databases">
        <title>Isolation and culture of sulfate reducing bacteria from the cold seep of the South China Sea.</title>
        <authorList>
            <person name="Sun C."/>
            <person name="Liu R."/>
        </authorList>
    </citation>
    <scope>NUCLEOTIDE SEQUENCE [LARGE SCALE GENOMIC DNA]</scope>
    <source>
        <strain evidence="14 15">CS1</strain>
    </source>
</reference>
<dbReference type="Gene3D" id="1.10.287.610">
    <property type="entry name" value="Helix hairpin bin"/>
    <property type="match status" value="1"/>
</dbReference>
<dbReference type="InterPro" id="IPR003583">
    <property type="entry name" value="Hlx-hairpin-Hlx_DNA-bd_motif"/>
</dbReference>
<feature type="domain" description="BRCT" evidence="13">
    <location>
        <begin position="617"/>
        <end position="696"/>
    </location>
</feature>
<keyword evidence="15" id="KW-1185">Reference proteome</keyword>
<dbReference type="Pfam" id="PF00533">
    <property type="entry name" value="BRCT"/>
    <property type="match status" value="1"/>
</dbReference>